<feature type="signal peptide" evidence="2">
    <location>
        <begin position="1"/>
        <end position="20"/>
    </location>
</feature>
<feature type="chain" id="PRO_5032405675" evidence="2">
    <location>
        <begin position="21"/>
        <end position="114"/>
    </location>
</feature>
<dbReference type="Proteomes" id="UP000645828">
    <property type="component" value="Unassembled WGS sequence"/>
</dbReference>
<reference evidence="3" key="1">
    <citation type="submission" date="2020-12" db="EMBL/GenBank/DDBJ databases">
        <authorList>
            <consortium name="Molecular Ecology Group"/>
        </authorList>
    </citation>
    <scope>NUCLEOTIDE SEQUENCE</scope>
    <source>
        <strain evidence="3">TBG_1078</strain>
    </source>
</reference>
<dbReference type="EMBL" id="CAJHUB010000769">
    <property type="protein sequence ID" value="CAD7689553.1"/>
    <property type="molecule type" value="Genomic_DNA"/>
</dbReference>
<name>A0A811ZLQ4_NYCPR</name>
<accession>A0A811ZLQ4</accession>
<keyword evidence="2" id="KW-0732">Signal</keyword>
<comment type="caution">
    <text evidence="3">The sequence shown here is derived from an EMBL/GenBank/DDBJ whole genome shotgun (WGS) entry which is preliminary data.</text>
</comment>
<dbReference type="AlphaFoldDB" id="A0A811ZLQ4"/>
<proteinExistence type="predicted"/>
<keyword evidence="4" id="KW-1185">Reference proteome</keyword>
<evidence type="ECO:0000256" key="1">
    <source>
        <dbReference type="SAM" id="MobiDB-lite"/>
    </source>
</evidence>
<evidence type="ECO:0000313" key="3">
    <source>
        <dbReference type="EMBL" id="CAD7689553.1"/>
    </source>
</evidence>
<organism evidence="3 4">
    <name type="scientific">Nyctereutes procyonoides</name>
    <name type="common">Raccoon dog</name>
    <name type="synonym">Canis procyonoides</name>
    <dbReference type="NCBI Taxonomy" id="34880"/>
    <lineage>
        <taxon>Eukaryota</taxon>
        <taxon>Metazoa</taxon>
        <taxon>Chordata</taxon>
        <taxon>Craniata</taxon>
        <taxon>Vertebrata</taxon>
        <taxon>Euteleostomi</taxon>
        <taxon>Mammalia</taxon>
        <taxon>Eutheria</taxon>
        <taxon>Laurasiatheria</taxon>
        <taxon>Carnivora</taxon>
        <taxon>Caniformia</taxon>
        <taxon>Canidae</taxon>
        <taxon>Nyctereutes</taxon>
    </lineage>
</organism>
<evidence type="ECO:0000256" key="2">
    <source>
        <dbReference type="SAM" id="SignalP"/>
    </source>
</evidence>
<sequence>MKGTFLALFLFSVLLAISEARSEESMKLLWGLEYLKAVVYFCASSRWKVGISLMCFRNTEGTDFTAFLHFSIQEHSAKPPKVGSSGEESLQDGQLPTGGSWGSEKHWVMLKQDL</sequence>
<protein>
    <submittedName>
        <fullName evidence="3">(raccoon dog) hypothetical protein</fullName>
    </submittedName>
</protein>
<evidence type="ECO:0000313" key="4">
    <source>
        <dbReference type="Proteomes" id="UP000645828"/>
    </source>
</evidence>
<feature type="region of interest" description="Disordered" evidence="1">
    <location>
        <begin position="77"/>
        <end position="104"/>
    </location>
</feature>
<gene>
    <name evidence="3" type="ORF">NYPRO_LOCUS22348</name>
</gene>